<dbReference type="EMBL" id="LPXL01000034">
    <property type="protein sequence ID" value="KZD01699.1"/>
    <property type="molecule type" value="Genomic_DNA"/>
</dbReference>
<sequence>MHIQVPGDGLTIRSQTSRKSRLATQTEKQKQIAPSRGSEPQIASENPFDMILDIEVLKWETIKNTN</sequence>
<evidence type="ECO:0000313" key="3">
    <source>
        <dbReference type="Proteomes" id="UP000076167"/>
    </source>
</evidence>
<feature type="region of interest" description="Disordered" evidence="1">
    <location>
        <begin position="1"/>
        <end position="46"/>
    </location>
</feature>
<evidence type="ECO:0000256" key="1">
    <source>
        <dbReference type="SAM" id="MobiDB-lite"/>
    </source>
</evidence>
<gene>
    <name evidence="2" type="ORF">AUP40_02285</name>
</gene>
<keyword evidence="3" id="KW-1185">Reference proteome</keyword>
<protein>
    <submittedName>
        <fullName evidence="2">Uncharacterized protein</fullName>
    </submittedName>
</protein>
<name>A0ABR5XZ78_9PROT</name>
<dbReference type="Proteomes" id="UP000076167">
    <property type="component" value="Unassembled WGS sequence"/>
</dbReference>
<accession>A0ABR5XZ78</accession>
<comment type="caution">
    <text evidence="2">The sequence shown here is derived from an EMBL/GenBank/DDBJ whole genome shotgun (WGS) entry which is preliminary data.</text>
</comment>
<proteinExistence type="predicted"/>
<reference evidence="2 3" key="1">
    <citation type="submission" date="2015-12" db="EMBL/GenBank/DDBJ databases">
        <title>Genome sequence of Thalassospira xiamenensis MCCC 1A03005.</title>
        <authorList>
            <person name="Lu L."/>
            <person name="Lai Q."/>
            <person name="Shao Z."/>
            <person name="Qian P."/>
        </authorList>
    </citation>
    <scope>NUCLEOTIDE SEQUENCE [LARGE SCALE GENOMIC DNA]</scope>
    <source>
        <strain evidence="2 3">MCCC 1A03005</strain>
    </source>
</reference>
<organism evidence="2 3">
    <name type="scientific">Thalassospira xiamenensis</name>
    <dbReference type="NCBI Taxonomy" id="220697"/>
    <lineage>
        <taxon>Bacteria</taxon>
        <taxon>Pseudomonadati</taxon>
        <taxon>Pseudomonadota</taxon>
        <taxon>Alphaproteobacteria</taxon>
        <taxon>Rhodospirillales</taxon>
        <taxon>Thalassospiraceae</taxon>
        <taxon>Thalassospira</taxon>
    </lineage>
</organism>
<evidence type="ECO:0000313" key="2">
    <source>
        <dbReference type="EMBL" id="KZD01699.1"/>
    </source>
</evidence>